<dbReference type="InterPro" id="IPR019951">
    <property type="entry name" value="F420_OxRdatse_Rv3520c_pred"/>
</dbReference>
<keyword evidence="4" id="KW-1185">Reference proteome</keyword>
<dbReference type="InterPro" id="IPR050564">
    <property type="entry name" value="F420-G6PD/mer"/>
</dbReference>
<sequence>MRLGLNLGYWRTGYGVEYLDLATVADDLGFSSVWVSEVFSSDAVSVVSWIAARTRRVDVGTAVMQIPARAPVMTAMSAATVDALSSGRFRLGLGVSGPQVSEGWYGVGFDQPLARTREYVAVVRATLDHSPSVHAGPHYRLPLPDGAGVPFVLGVPSVRERVPVYLAAIGPRSLELAGEIADGWLGLFTSPEFVVRQVDRILAGRARVGGTLEGFDVAATTPLVVGDDVRACVDAVRPFAALYLGGMGNRRVNFYGRLAAEMGFGAEAARVQERFLAGRHDEAMALVPPEFVDATSLLGPPGRIAERMQAFAEAGVTTLNLAVMKTDQGVARCARAMRTAAEAFESAGLA</sequence>
<protein>
    <submittedName>
        <fullName evidence="3">LLM class F420-dependent oxidoreductase</fullName>
    </submittedName>
</protein>
<dbReference type="GO" id="GO:0016705">
    <property type="term" value="F:oxidoreductase activity, acting on paired donors, with incorporation or reduction of molecular oxygen"/>
    <property type="evidence" value="ECO:0007669"/>
    <property type="project" value="InterPro"/>
</dbReference>
<evidence type="ECO:0000313" key="3">
    <source>
        <dbReference type="EMBL" id="OXM47343.1"/>
    </source>
</evidence>
<comment type="caution">
    <text evidence="3">The sequence shown here is derived from an EMBL/GenBank/DDBJ whole genome shotgun (WGS) entry which is preliminary data.</text>
</comment>
<dbReference type="AlphaFoldDB" id="A0A229RL18"/>
<dbReference type="CDD" id="cd01097">
    <property type="entry name" value="Tetrahydromethanopterin_reductase"/>
    <property type="match status" value="1"/>
</dbReference>
<proteinExistence type="predicted"/>
<gene>
    <name evidence="3" type="ORF">CFP75_24195</name>
</gene>
<dbReference type="Pfam" id="PF00296">
    <property type="entry name" value="Bac_luciferase"/>
    <property type="match status" value="1"/>
</dbReference>
<dbReference type="NCBIfam" id="TIGR03559">
    <property type="entry name" value="F420_Rv3520c"/>
    <property type="match status" value="1"/>
</dbReference>
<evidence type="ECO:0000259" key="2">
    <source>
        <dbReference type="Pfam" id="PF00296"/>
    </source>
</evidence>
<dbReference type="EMBL" id="NMQU01000076">
    <property type="protein sequence ID" value="OXM47343.1"/>
    <property type="molecule type" value="Genomic_DNA"/>
</dbReference>
<dbReference type="SUPFAM" id="SSF51679">
    <property type="entry name" value="Bacterial luciferase-like"/>
    <property type="match status" value="1"/>
</dbReference>
<dbReference type="Proteomes" id="UP000215563">
    <property type="component" value="Unassembled WGS sequence"/>
</dbReference>
<dbReference type="RefSeq" id="WP_026467723.1">
    <property type="nucleotide sequence ID" value="NZ_KB913032.1"/>
</dbReference>
<dbReference type="InterPro" id="IPR036661">
    <property type="entry name" value="Luciferase-like_sf"/>
</dbReference>
<dbReference type="OrthoDB" id="3457164at2"/>
<dbReference type="InterPro" id="IPR011251">
    <property type="entry name" value="Luciferase-like_dom"/>
</dbReference>
<feature type="domain" description="Luciferase-like" evidence="2">
    <location>
        <begin position="18"/>
        <end position="317"/>
    </location>
</feature>
<dbReference type="Gene3D" id="3.20.20.30">
    <property type="entry name" value="Luciferase-like domain"/>
    <property type="match status" value="1"/>
</dbReference>
<dbReference type="PANTHER" id="PTHR43244:SF1">
    <property type="entry name" value="5,10-METHYLENETETRAHYDROMETHANOPTERIN REDUCTASE"/>
    <property type="match status" value="1"/>
</dbReference>
<accession>A0A229RL18</accession>
<keyword evidence="1" id="KW-0560">Oxidoreductase</keyword>
<evidence type="ECO:0000256" key="1">
    <source>
        <dbReference type="ARBA" id="ARBA00023002"/>
    </source>
</evidence>
<reference evidence="3 4" key="1">
    <citation type="submission" date="2017-07" db="EMBL/GenBank/DDBJ databases">
        <title>Amycolatopsis alba DSM 44262 Genome sequencing and assembly.</title>
        <authorList>
            <person name="Kaur N."/>
            <person name="Mayilraj S."/>
        </authorList>
    </citation>
    <scope>NUCLEOTIDE SEQUENCE [LARGE SCALE GENOMIC DNA]</scope>
    <source>
        <strain evidence="3 4">DSM 44262</strain>
    </source>
</reference>
<name>A0A229RL18_AMYAL</name>
<evidence type="ECO:0000313" key="4">
    <source>
        <dbReference type="Proteomes" id="UP000215563"/>
    </source>
</evidence>
<organism evidence="3 4">
    <name type="scientific">Amycolatopsis alba DSM 44262</name>
    <dbReference type="NCBI Taxonomy" id="1125972"/>
    <lineage>
        <taxon>Bacteria</taxon>
        <taxon>Bacillati</taxon>
        <taxon>Actinomycetota</taxon>
        <taxon>Actinomycetes</taxon>
        <taxon>Pseudonocardiales</taxon>
        <taxon>Pseudonocardiaceae</taxon>
        <taxon>Amycolatopsis</taxon>
    </lineage>
</organism>
<dbReference type="PANTHER" id="PTHR43244">
    <property type="match status" value="1"/>
</dbReference>